<dbReference type="GeneTree" id="ENSGT00390000010783"/>
<dbReference type="PANTHER" id="PTHR23006">
    <property type="entry name" value="GLUTAMATE-RICH PROTEIN 5"/>
    <property type="match status" value="1"/>
</dbReference>
<dbReference type="AlphaFoldDB" id="A0A8C9CGN8"/>
<proteinExistence type="predicted"/>
<protein>
    <submittedName>
        <fullName evidence="2">Glutamate rich 5</fullName>
    </submittedName>
</protein>
<dbReference type="Ensembl" id="ENSPSNT00000024722.1">
    <property type="protein sequence ID" value="ENSPSNP00000021971.1"/>
    <property type="gene ID" value="ENSPSNG00000016114.1"/>
</dbReference>
<evidence type="ECO:0000313" key="3">
    <source>
        <dbReference type="Proteomes" id="UP000694554"/>
    </source>
</evidence>
<gene>
    <name evidence="2" type="primary">ERICH5</name>
</gene>
<dbReference type="Proteomes" id="UP000694554">
    <property type="component" value="Chromosome 17"/>
</dbReference>
<dbReference type="PANTHER" id="PTHR23006:SF0">
    <property type="entry name" value="GLUTAMATE-RICH PROTEIN 5"/>
    <property type="match status" value="1"/>
</dbReference>
<evidence type="ECO:0000256" key="1">
    <source>
        <dbReference type="SAM" id="MobiDB-lite"/>
    </source>
</evidence>
<evidence type="ECO:0000313" key="2">
    <source>
        <dbReference type="Ensembl" id="ENSPSNP00000021971.1"/>
    </source>
</evidence>
<reference evidence="2" key="3">
    <citation type="submission" date="2025-09" db="UniProtKB">
        <authorList>
            <consortium name="Ensembl"/>
        </authorList>
    </citation>
    <scope>IDENTIFICATION</scope>
</reference>
<name>A0A8C9CGN8_PHOSS</name>
<organism evidence="2 3">
    <name type="scientific">Phocoena sinus</name>
    <name type="common">Vaquita</name>
    <dbReference type="NCBI Taxonomy" id="42100"/>
    <lineage>
        <taxon>Eukaryota</taxon>
        <taxon>Metazoa</taxon>
        <taxon>Chordata</taxon>
        <taxon>Craniata</taxon>
        <taxon>Vertebrata</taxon>
        <taxon>Euteleostomi</taxon>
        <taxon>Mammalia</taxon>
        <taxon>Eutheria</taxon>
        <taxon>Laurasiatheria</taxon>
        <taxon>Artiodactyla</taxon>
        <taxon>Whippomorpha</taxon>
        <taxon>Cetacea</taxon>
        <taxon>Odontoceti</taxon>
        <taxon>Phocoenidae</taxon>
        <taxon>Phocoena</taxon>
    </lineage>
</organism>
<sequence length="61" mass="6260">MGCSSSALNKAGDGIRPRSGETGEKVETDVENEKVSEGAETKEEETGEAVGLSAAPYIGMV</sequence>
<reference evidence="2" key="1">
    <citation type="submission" date="2019-08" db="EMBL/GenBank/DDBJ databases">
        <title>Phocoena sinus (Vaquita) genome, mPhoSin1, primary haplotype.</title>
        <authorList>
            <person name="Morin P."/>
            <person name="Mountcastle J."/>
            <person name="Fungtammasan C."/>
            <person name="Rhie A."/>
            <person name="Rojas-Bracho L."/>
            <person name="Smith C.R."/>
            <person name="Taylor B.L."/>
            <person name="Gulland F.M.D."/>
            <person name="Musser W."/>
            <person name="Houck M."/>
            <person name="Haase B."/>
            <person name="Paez S."/>
            <person name="Howe K."/>
            <person name="Torrance J."/>
            <person name="Formenti G."/>
            <person name="Phillippy A."/>
            <person name="Ryder O."/>
            <person name="Jarvis E.D."/>
            <person name="Fedrigo O."/>
        </authorList>
    </citation>
    <scope>NUCLEOTIDE SEQUENCE [LARGE SCALE GENOMIC DNA]</scope>
</reference>
<dbReference type="InterPro" id="IPR027856">
    <property type="entry name" value="Glu-rich_5"/>
</dbReference>
<feature type="compositionally biased region" description="Basic and acidic residues" evidence="1">
    <location>
        <begin position="13"/>
        <end position="41"/>
    </location>
</feature>
<feature type="region of interest" description="Disordered" evidence="1">
    <location>
        <begin position="1"/>
        <end position="61"/>
    </location>
</feature>
<keyword evidence="3" id="KW-1185">Reference proteome</keyword>
<accession>A0A8C9CGN8</accession>
<reference evidence="2" key="2">
    <citation type="submission" date="2025-08" db="UniProtKB">
        <authorList>
            <consortium name="Ensembl"/>
        </authorList>
    </citation>
    <scope>IDENTIFICATION</scope>
</reference>